<proteinExistence type="inferred from homology"/>
<dbReference type="GO" id="GO:0006508">
    <property type="term" value="P:proteolysis"/>
    <property type="evidence" value="ECO:0007669"/>
    <property type="project" value="InterPro"/>
</dbReference>
<evidence type="ECO:0000256" key="5">
    <source>
        <dbReference type="SAM" id="SignalP"/>
    </source>
</evidence>
<keyword evidence="2" id="KW-0865">Zymogen</keyword>
<feature type="compositionally biased region" description="Low complexity" evidence="4">
    <location>
        <begin position="900"/>
        <end position="915"/>
    </location>
</feature>
<dbReference type="InterPro" id="IPR013128">
    <property type="entry name" value="Peptidase_C1A"/>
</dbReference>
<name>A0A8S4HMJ7_PLAVI</name>
<keyword evidence="5" id="KW-0732">Signal</keyword>
<evidence type="ECO:0000256" key="3">
    <source>
        <dbReference type="ARBA" id="ARBA00023180"/>
    </source>
</evidence>
<feature type="signal peptide" evidence="5">
    <location>
        <begin position="1"/>
        <end position="16"/>
    </location>
</feature>
<dbReference type="EMBL" id="CAJZCX010000013">
    <property type="protein sequence ID" value="CAG9482671.1"/>
    <property type="molecule type" value="Genomic_DNA"/>
</dbReference>
<dbReference type="PANTHER" id="PTHR12411">
    <property type="entry name" value="CYSTEINE PROTEASE FAMILY C1-RELATED"/>
    <property type="match status" value="1"/>
</dbReference>
<protein>
    <submittedName>
        <fullName evidence="7">(malaria parasite P. vivax) hypothetical protein</fullName>
    </submittedName>
</protein>
<dbReference type="Gene3D" id="3.90.70.10">
    <property type="entry name" value="Cysteine proteinases"/>
    <property type="match status" value="1"/>
</dbReference>
<gene>
    <name evidence="7" type="ORF">PVW1_040024100</name>
</gene>
<evidence type="ECO:0000313" key="7">
    <source>
        <dbReference type="EMBL" id="CAG9482671.1"/>
    </source>
</evidence>
<comment type="similarity">
    <text evidence="1">Belongs to the peptidase C1 family.</text>
</comment>
<dbReference type="SUPFAM" id="SSF54001">
    <property type="entry name" value="Cysteine proteinases"/>
    <property type="match status" value="1"/>
</dbReference>
<dbReference type="Proteomes" id="UP000779233">
    <property type="component" value="Unassembled WGS sequence"/>
</dbReference>
<dbReference type="VEuPathDB" id="PlasmoDB:PVPAM_040028400"/>
<feature type="compositionally biased region" description="Pro residues" evidence="4">
    <location>
        <begin position="916"/>
        <end position="928"/>
    </location>
</feature>
<evidence type="ECO:0000256" key="2">
    <source>
        <dbReference type="ARBA" id="ARBA00023145"/>
    </source>
</evidence>
<feature type="compositionally biased region" description="Polar residues" evidence="4">
    <location>
        <begin position="33"/>
        <end position="55"/>
    </location>
</feature>
<sequence length="1048" mass="113598">MKSSVLLLLALGAAYGNNVAICTGTPPPGESGVSISNPSDHGTGAENQGQSQAGQQPPLPGNERSDGQPTHPSSSGPVSPNTSQTNPLPAGQPLNQQDGGTSAASSTALPGGGNVPPGSQVNSGEQGGAPQLQATPKKAELQSSLLKNFTGVKVTGPCDTEVGLYLIPYIYISVNAKTDTIELSTRFPNSDNMLVEFKKEGETLTNVCGGSSEKTFKFIMHLEDSILTLKWIVNPQSTTANKNKADVRKYKVPELERPITSIQVHSVLIQEDTVIYKSKDYSVKTDIPEKCEQVASACFLSGNTDIESCYTCNLLIHNEDTSDKCFDYVSSEFKNQFQDIKVKGQDDEESSEYKLVQAIDAVLSGIYKKDQNGKKELLTWGEVDSNVKEQISSYCHLLKDVDASGSLEVHQMGSEMDIFNNLITLLQKHSEEQKATLEWKLQNPALCLKDANNWVVNKKGLLLPLLQNGGSAINFGESNHVEDVKKDNLSTYQEGPDGVIDLSVVHQNAHASSTPFTNHMFCNSDYCDRAKDTSSCMAKIEVQDQGDCSTSWLFASKVHLEAIKCMKGHDHVGASALYVANCSNKEAKDKCHSPSNPLEFLNTLEETKFLPAESDLPYSYKAVNNVCPEPKSHWKNLWSNVKLLDPTNEPNAVSSKGYTAYQSDHFKGNLDAFIKLVKSQVMSKGSVIAYVKADDQMSYDLNGKKILSLCGSETPDLAVNIVGYGNYITAEGQKKSYWLLQNSWGKHWGDKGTFKVDMHGSAHCQQNFIHTAVVFNLDVPLSQSPAKDTELYSYHLKSSPDFYKNLYYNAVGAEKGSALSQAVHGQEDPQAGGTLPGATAEGGGTPGPTGPEGQPQPHASPEGDQNPQEPREGEERQSQSEVVAEEPQQEVVAGQSSSEPLQTTPSSQQLPQSPQSLPPQPSLPPQQSPPLQQSTQPEVGGAASTPPAQGTPEQANSNGGAENANISQIIHVLKHIKKTKMVTRIVTYEGEYDLGDHSCSRTQASSLEKLDDCIKFCNDNLSMCERTVSPGYCLTKLRKANDCIFCFV</sequence>
<feature type="region of interest" description="Disordered" evidence="4">
    <location>
        <begin position="26"/>
        <end position="137"/>
    </location>
</feature>
<evidence type="ECO:0000256" key="4">
    <source>
        <dbReference type="SAM" id="MobiDB-lite"/>
    </source>
</evidence>
<reference evidence="7" key="1">
    <citation type="submission" date="2021-09" db="EMBL/GenBank/DDBJ databases">
        <authorList>
            <consortium name="Pathogen Informatics"/>
        </authorList>
    </citation>
    <scope>NUCLEOTIDE SEQUENCE</scope>
    <source>
        <strain evidence="7">PvW1</strain>
    </source>
</reference>
<keyword evidence="3" id="KW-0325">Glycoprotein</keyword>
<feature type="compositionally biased region" description="Polar residues" evidence="4">
    <location>
        <begin position="67"/>
        <end position="108"/>
    </location>
</feature>
<comment type="caution">
    <text evidence="7">The sequence shown here is derived from an EMBL/GenBank/DDBJ whole genome shotgun (WGS) entry which is preliminary data.</text>
</comment>
<dbReference type="InterPro" id="IPR000668">
    <property type="entry name" value="Peptidase_C1A_C"/>
</dbReference>
<organism evidence="7 8">
    <name type="scientific">Plasmodium vivax</name>
    <name type="common">malaria parasite P. vivax</name>
    <dbReference type="NCBI Taxonomy" id="5855"/>
    <lineage>
        <taxon>Eukaryota</taxon>
        <taxon>Sar</taxon>
        <taxon>Alveolata</taxon>
        <taxon>Apicomplexa</taxon>
        <taxon>Aconoidasida</taxon>
        <taxon>Haemosporida</taxon>
        <taxon>Plasmodiidae</taxon>
        <taxon>Plasmodium</taxon>
        <taxon>Plasmodium (Plasmodium)</taxon>
    </lineage>
</organism>
<evidence type="ECO:0000259" key="6">
    <source>
        <dbReference type="SMART" id="SM00645"/>
    </source>
</evidence>
<accession>A0A8S4HMJ7</accession>
<dbReference type="Pfam" id="PF00112">
    <property type="entry name" value="Peptidase_C1"/>
    <property type="match status" value="1"/>
</dbReference>
<dbReference type="SMART" id="SM00645">
    <property type="entry name" value="Pept_C1"/>
    <property type="match status" value="1"/>
</dbReference>
<feature type="domain" description="Peptidase C1A papain C-terminal" evidence="6">
    <location>
        <begin position="523"/>
        <end position="775"/>
    </location>
</feature>
<feature type="region of interest" description="Disordered" evidence="4">
    <location>
        <begin position="819"/>
        <end position="961"/>
    </location>
</feature>
<dbReference type="GO" id="GO:0008234">
    <property type="term" value="F:cysteine-type peptidase activity"/>
    <property type="evidence" value="ECO:0007669"/>
    <property type="project" value="InterPro"/>
</dbReference>
<feature type="compositionally biased region" description="Polar residues" evidence="4">
    <location>
        <begin position="946"/>
        <end position="961"/>
    </location>
</feature>
<evidence type="ECO:0000256" key="1">
    <source>
        <dbReference type="ARBA" id="ARBA00008455"/>
    </source>
</evidence>
<dbReference type="InterPro" id="IPR038765">
    <property type="entry name" value="Papain-like_cys_pep_sf"/>
</dbReference>
<feature type="chain" id="PRO_5035712818" evidence="5">
    <location>
        <begin position="17"/>
        <end position="1048"/>
    </location>
</feature>
<evidence type="ECO:0000313" key="8">
    <source>
        <dbReference type="Proteomes" id="UP000779233"/>
    </source>
</evidence>
<dbReference type="CDD" id="cd02619">
    <property type="entry name" value="Peptidase_C1"/>
    <property type="match status" value="1"/>
</dbReference>
<feature type="compositionally biased region" description="Basic and acidic residues" evidence="4">
    <location>
        <begin position="869"/>
        <end position="878"/>
    </location>
</feature>
<dbReference type="AlphaFoldDB" id="A0A8S4HMJ7"/>